<keyword evidence="2" id="KW-1185">Reference proteome</keyword>
<dbReference type="Proteomes" id="UP000540412">
    <property type="component" value="Unassembled WGS sequence"/>
</dbReference>
<reference evidence="1 2" key="1">
    <citation type="submission" date="2020-08" db="EMBL/GenBank/DDBJ databases">
        <title>Sequencing the genomes of 1000 actinobacteria strains.</title>
        <authorList>
            <person name="Klenk H.-P."/>
        </authorList>
    </citation>
    <scope>NUCLEOTIDE SEQUENCE [LARGE SCALE GENOMIC DNA]</scope>
    <source>
        <strain evidence="1 2">DSM 43582</strain>
    </source>
</reference>
<organism evidence="1 2">
    <name type="scientific">Nocardia transvalensis</name>
    <dbReference type="NCBI Taxonomy" id="37333"/>
    <lineage>
        <taxon>Bacteria</taxon>
        <taxon>Bacillati</taxon>
        <taxon>Actinomycetota</taxon>
        <taxon>Actinomycetes</taxon>
        <taxon>Mycobacteriales</taxon>
        <taxon>Nocardiaceae</taxon>
        <taxon>Nocardia</taxon>
    </lineage>
</organism>
<evidence type="ECO:0000313" key="1">
    <source>
        <dbReference type="EMBL" id="MBB5916017.1"/>
    </source>
</evidence>
<accession>A0A7W9PH79</accession>
<dbReference type="AlphaFoldDB" id="A0A7W9PH79"/>
<protein>
    <submittedName>
        <fullName evidence="1">Uncharacterized protein</fullName>
    </submittedName>
</protein>
<comment type="caution">
    <text evidence="1">The sequence shown here is derived from an EMBL/GenBank/DDBJ whole genome shotgun (WGS) entry which is preliminary data.</text>
</comment>
<evidence type="ECO:0000313" key="2">
    <source>
        <dbReference type="Proteomes" id="UP000540412"/>
    </source>
</evidence>
<dbReference type="RefSeq" id="WP_157185502.1">
    <property type="nucleotide sequence ID" value="NZ_JACHIT010000002.1"/>
</dbReference>
<dbReference type="EMBL" id="JACHIT010000002">
    <property type="protein sequence ID" value="MBB5916017.1"/>
    <property type="molecule type" value="Genomic_DNA"/>
</dbReference>
<name>A0A7W9PH79_9NOCA</name>
<sequence length="164" mass="17136">MVTTAQMRAVLAVLDVDVETLVTVGDTDIERAELAAVLQSVARRALRASVTEAPLGECARAWSAAAVAATVSGNEMSEQVQFDAIWLRQQIAALAVRTAPAPTRALLTAAAQAIDAAAILTAIARSPTGYGSRDGWQAALADLACAFRAVTDEHNELTRPGPQI</sequence>
<proteinExistence type="predicted"/>
<gene>
    <name evidence="1" type="ORF">BJY24_004929</name>
</gene>